<proteinExistence type="predicted"/>
<dbReference type="InterPro" id="IPR056404">
    <property type="entry name" value="HTH_RNase_II"/>
</dbReference>
<keyword evidence="5" id="KW-1185">Reference proteome</keyword>
<evidence type="ECO:0000256" key="1">
    <source>
        <dbReference type="ARBA" id="ARBA00016366"/>
    </source>
</evidence>
<protein>
    <recommendedName>
        <fullName evidence="1">DIS3-like exonuclease 1</fullName>
    </recommendedName>
</protein>
<feature type="region of interest" description="Disordered" evidence="2">
    <location>
        <begin position="1"/>
        <end position="42"/>
    </location>
</feature>
<dbReference type="GO" id="GO:0006402">
    <property type="term" value="P:mRNA catabolic process"/>
    <property type="evidence" value="ECO:0007669"/>
    <property type="project" value="TreeGrafter"/>
</dbReference>
<dbReference type="PANTHER" id="PTHR23355:SF30">
    <property type="entry name" value="DIS3-LIKE EXONUCLEASE 1"/>
    <property type="match status" value="1"/>
</dbReference>
<dbReference type="InterPro" id="IPR001900">
    <property type="entry name" value="RNase_II/R"/>
</dbReference>
<dbReference type="SMART" id="SM00955">
    <property type="entry name" value="RNB"/>
    <property type="match status" value="1"/>
</dbReference>
<organism evidence="4 5">
    <name type="scientific">Triparma verrucosa</name>
    <dbReference type="NCBI Taxonomy" id="1606542"/>
    <lineage>
        <taxon>Eukaryota</taxon>
        <taxon>Sar</taxon>
        <taxon>Stramenopiles</taxon>
        <taxon>Ochrophyta</taxon>
        <taxon>Bolidophyceae</taxon>
        <taxon>Parmales</taxon>
        <taxon>Triparmaceae</taxon>
        <taxon>Triparma</taxon>
    </lineage>
</organism>
<dbReference type="GO" id="GO:0000175">
    <property type="term" value="F:3'-5'-RNA exonuclease activity"/>
    <property type="evidence" value="ECO:0007669"/>
    <property type="project" value="TreeGrafter"/>
</dbReference>
<dbReference type="SUPFAM" id="SSF50249">
    <property type="entry name" value="Nucleic acid-binding proteins"/>
    <property type="match status" value="1"/>
</dbReference>
<feature type="compositionally biased region" description="Low complexity" evidence="2">
    <location>
        <begin position="1"/>
        <end position="28"/>
    </location>
</feature>
<gene>
    <name evidence="4" type="ORF">TrVE_jg13112</name>
</gene>
<dbReference type="InterPro" id="IPR012340">
    <property type="entry name" value="NA-bd_OB-fold"/>
</dbReference>
<reference evidence="5" key="1">
    <citation type="journal article" date="2023" name="Commun. Biol.">
        <title>Genome analysis of Parmales, the sister group of diatoms, reveals the evolutionary specialization of diatoms from phago-mixotrophs to photoautotrophs.</title>
        <authorList>
            <person name="Ban H."/>
            <person name="Sato S."/>
            <person name="Yoshikawa S."/>
            <person name="Yamada K."/>
            <person name="Nakamura Y."/>
            <person name="Ichinomiya M."/>
            <person name="Sato N."/>
            <person name="Blanc-Mathieu R."/>
            <person name="Endo H."/>
            <person name="Kuwata A."/>
            <person name="Ogata H."/>
        </authorList>
    </citation>
    <scope>NUCLEOTIDE SEQUENCE [LARGE SCALE GENOMIC DNA]</scope>
    <source>
        <strain evidence="5">NIES 3699</strain>
    </source>
</reference>
<accession>A0A9W7CD01</accession>
<dbReference type="AlphaFoldDB" id="A0A9W7CD01"/>
<dbReference type="EMBL" id="BRXX01000368">
    <property type="protein sequence ID" value="GMI07622.1"/>
    <property type="molecule type" value="Genomic_DNA"/>
</dbReference>
<feature type="compositionally biased region" description="Pro residues" evidence="2">
    <location>
        <begin position="29"/>
        <end position="41"/>
    </location>
</feature>
<evidence type="ECO:0000313" key="5">
    <source>
        <dbReference type="Proteomes" id="UP001165160"/>
    </source>
</evidence>
<comment type="caution">
    <text evidence="4">The sequence shown here is derived from an EMBL/GenBank/DDBJ whole genome shotgun (WGS) entry which is preliminary data.</text>
</comment>
<name>A0A9W7CD01_9STRA</name>
<evidence type="ECO:0000313" key="4">
    <source>
        <dbReference type="EMBL" id="GMI07622.1"/>
    </source>
</evidence>
<feature type="region of interest" description="Disordered" evidence="2">
    <location>
        <begin position="50"/>
        <end position="69"/>
    </location>
</feature>
<dbReference type="Proteomes" id="UP001165160">
    <property type="component" value="Unassembled WGS sequence"/>
</dbReference>
<feature type="domain" description="RNB" evidence="3">
    <location>
        <begin position="187"/>
        <end position="499"/>
    </location>
</feature>
<evidence type="ECO:0000256" key="2">
    <source>
        <dbReference type="SAM" id="MobiDB-lite"/>
    </source>
</evidence>
<dbReference type="InterPro" id="IPR050180">
    <property type="entry name" value="RNR_Ribonuclease"/>
</dbReference>
<evidence type="ECO:0000259" key="3">
    <source>
        <dbReference type="SMART" id="SM00955"/>
    </source>
</evidence>
<dbReference type="Pfam" id="PF00773">
    <property type="entry name" value="RNB"/>
    <property type="match status" value="1"/>
</dbReference>
<dbReference type="PANTHER" id="PTHR23355">
    <property type="entry name" value="RIBONUCLEASE"/>
    <property type="match status" value="1"/>
</dbReference>
<sequence length="642" mass="72173">MYDSSNGLDFNSNNNNNNNNKQSSSNPLPSEPKYPPKPPPNLLASRLTKILNSGGFPPPPPSPTPIDLSPLRVSSSLQGTLTYYHFFNSLTEPEKPYLKSLIELAKSYGNTPYGIKVSAKEFPEALELLAAMKKKQSKASAFKLLCSLHLWSPHEDLTLLTSLYPLYHPPLPSSPPPPDVDSVLNMRKDLRALKVYTIDGPGANEIDDGITLQILPNGTQRIWVHISDATNLATSSDIEGAKMRRTSLYLPQRTLGMFNGWRGGGMSLEERKDCRGVSMCVEIDESGSIKSVDVMCSWVRVSYALTFDEVDEMIEEGIAFNEEWQIGALLKIANVRAGHRLRNNSTESRITTPLPQGLPVVKSDRLSPDGVQVGIKLEETSSLSGSKSKLIVTEIMILANEAMGLYCSQNSIPAPYRTQTPPQYSTRPVEHATLKNLKEKNLHLPAAWYERRFFSPAIISNRPGLHAGLGVEYYVQWTSPIRRYSDFEVHNNVKRYLRMEKVRGILEEGERIPEEVKSDDLGCVFTGVDDECQAVFTSCDEDANKGMIEEARSITKGARKYWVLEYIKRANKNHFEDFGKTRVWDLMCLGRIESGSVVYVKEIGYEFVWAGEEFEVGEEFRGWVERVDPRFGELNFKEWVGE</sequence>
<dbReference type="Pfam" id="PF23161">
    <property type="entry name" value="HTH_RNase_II"/>
    <property type="match status" value="1"/>
</dbReference>
<dbReference type="GO" id="GO:0003723">
    <property type="term" value="F:RNA binding"/>
    <property type="evidence" value="ECO:0007669"/>
    <property type="project" value="InterPro"/>
</dbReference>